<dbReference type="EMBL" id="CM001487">
    <property type="protein sequence ID" value="EIM57150.1"/>
    <property type="molecule type" value="Genomic_DNA"/>
</dbReference>
<feature type="domain" description="HTH marR-type" evidence="4">
    <location>
        <begin position="46"/>
        <end position="146"/>
    </location>
</feature>
<dbReference type="OrthoDB" id="2323705at2"/>
<evidence type="ECO:0000259" key="4">
    <source>
        <dbReference type="SMART" id="SM00347"/>
    </source>
</evidence>
<evidence type="ECO:0000313" key="5">
    <source>
        <dbReference type="EMBL" id="EIM57150.1"/>
    </source>
</evidence>
<protein>
    <submittedName>
        <fullName evidence="5">Transcriptional regulator</fullName>
    </submittedName>
</protein>
<name>I5ATM7_EUBC6</name>
<dbReference type="Proteomes" id="UP000005753">
    <property type="component" value="Chromosome"/>
</dbReference>
<dbReference type="HOGENOM" id="CLU_124895_0_0_9"/>
<dbReference type="GO" id="GO:0003677">
    <property type="term" value="F:DNA binding"/>
    <property type="evidence" value="ECO:0007669"/>
    <property type="project" value="UniProtKB-KW"/>
</dbReference>
<evidence type="ECO:0000256" key="3">
    <source>
        <dbReference type="ARBA" id="ARBA00023163"/>
    </source>
</evidence>
<dbReference type="SMART" id="SM00347">
    <property type="entry name" value="HTH_MARR"/>
    <property type="match status" value="1"/>
</dbReference>
<dbReference type="AlphaFoldDB" id="I5ATM7"/>
<keyword evidence="6" id="KW-1185">Reference proteome</keyword>
<dbReference type="PANTHER" id="PTHR42756:SF1">
    <property type="entry name" value="TRANSCRIPTIONAL REPRESSOR OF EMRAB OPERON"/>
    <property type="match status" value="1"/>
</dbReference>
<dbReference type="PANTHER" id="PTHR42756">
    <property type="entry name" value="TRANSCRIPTIONAL REGULATOR, MARR"/>
    <property type="match status" value="1"/>
</dbReference>
<accession>I5ATM7</accession>
<keyword evidence="2" id="KW-0238">DNA-binding</keyword>
<evidence type="ECO:0000256" key="1">
    <source>
        <dbReference type="ARBA" id="ARBA00023015"/>
    </source>
</evidence>
<reference evidence="5 6" key="2">
    <citation type="submission" date="2012-02" db="EMBL/GenBank/DDBJ databases">
        <title>Improved High-Quality Draft sequence of Eubacterium cellulosolvens 6.</title>
        <authorList>
            <consortium name="US DOE Joint Genome Institute"/>
            <person name="Lucas S."/>
            <person name="Han J."/>
            <person name="Lapidus A."/>
            <person name="Cheng J.-F."/>
            <person name="Goodwin L."/>
            <person name="Pitluck S."/>
            <person name="Peters L."/>
            <person name="Mikhailova N."/>
            <person name="Gu W."/>
            <person name="Detter J.C."/>
            <person name="Han C."/>
            <person name="Tapia R."/>
            <person name="Land M."/>
            <person name="Hauser L."/>
            <person name="Kyrpides N."/>
            <person name="Ivanova N."/>
            <person name="Pagani I."/>
            <person name="Johnson E."/>
            <person name="Mukhopadhyay B."/>
            <person name="Anderson I."/>
            <person name="Woyke T."/>
        </authorList>
    </citation>
    <scope>NUCLEOTIDE SEQUENCE [LARGE SCALE GENOMIC DNA]</scope>
    <source>
        <strain evidence="5 6">6</strain>
    </source>
</reference>
<dbReference type="InterPro" id="IPR036388">
    <property type="entry name" value="WH-like_DNA-bd_sf"/>
</dbReference>
<dbReference type="SUPFAM" id="SSF46785">
    <property type="entry name" value="Winged helix' DNA-binding domain"/>
    <property type="match status" value="1"/>
</dbReference>
<sequence length="186" mass="22100">MSDELNGDALYDTYSDDVRELSTEEAFGEVYTNFKLHFYREIFRNFDNREATLTTVESFCMEVIYAMKNPTINEFANFIQISSPNAAYKVNNLIRKGYLKKIQSRRDKREYYLKVTQKYLDYYNVSSSYVSDVLAKVKESMTDEEWHDFHHVLGIINREQMRDVPTYKADRAQEIREIEADEAKQQ</sequence>
<keyword evidence="1" id="KW-0805">Transcription regulation</keyword>
<dbReference type="eggNOG" id="COG1846">
    <property type="taxonomic scope" value="Bacteria"/>
</dbReference>
<organism evidence="5 6">
    <name type="scientific">Eubacterium cellulosolvens (strain ATCC 43171 / JCM 9499 / 6)</name>
    <name type="common">Cillobacterium cellulosolvens</name>
    <dbReference type="NCBI Taxonomy" id="633697"/>
    <lineage>
        <taxon>Bacteria</taxon>
        <taxon>Bacillati</taxon>
        <taxon>Bacillota</taxon>
        <taxon>Clostridia</taxon>
        <taxon>Eubacteriales</taxon>
        <taxon>Eubacteriaceae</taxon>
        <taxon>Eubacterium</taxon>
    </lineage>
</organism>
<dbReference type="InterPro" id="IPR036390">
    <property type="entry name" value="WH_DNA-bd_sf"/>
</dbReference>
<gene>
    <name evidence="5" type="ORF">EubceDRAFT1_1338</name>
</gene>
<evidence type="ECO:0000256" key="2">
    <source>
        <dbReference type="ARBA" id="ARBA00023125"/>
    </source>
</evidence>
<dbReference type="Gene3D" id="1.10.10.10">
    <property type="entry name" value="Winged helix-like DNA-binding domain superfamily/Winged helix DNA-binding domain"/>
    <property type="match status" value="1"/>
</dbReference>
<dbReference type="Pfam" id="PF01047">
    <property type="entry name" value="MarR"/>
    <property type="match status" value="1"/>
</dbReference>
<keyword evidence="3" id="KW-0804">Transcription</keyword>
<dbReference type="GO" id="GO:0003700">
    <property type="term" value="F:DNA-binding transcription factor activity"/>
    <property type="evidence" value="ECO:0007669"/>
    <property type="project" value="InterPro"/>
</dbReference>
<dbReference type="InterPro" id="IPR000835">
    <property type="entry name" value="HTH_MarR-typ"/>
</dbReference>
<dbReference type="STRING" id="633697.EubceDRAFT1_1338"/>
<reference evidence="5 6" key="1">
    <citation type="submission" date="2010-08" db="EMBL/GenBank/DDBJ databases">
        <authorList>
            <consortium name="US DOE Joint Genome Institute (JGI-PGF)"/>
            <person name="Lucas S."/>
            <person name="Copeland A."/>
            <person name="Lapidus A."/>
            <person name="Cheng J.-F."/>
            <person name="Bruce D."/>
            <person name="Goodwin L."/>
            <person name="Pitluck S."/>
            <person name="Land M.L."/>
            <person name="Hauser L."/>
            <person name="Chang Y.-J."/>
            <person name="Anderson I.J."/>
            <person name="Johnson E."/>
            <person name="Mulhopadhyay B."/>
            <person name="Kyrpides N."/>
            <person name="Woyke T.J."/>
        </authorList>
    </citation>
    <scope>NUCLEOTIDE SEQUENCE [LARGE SCALE GENOMIC DNA]</scope>
    <source>
        <strain evidence="5 6">6</strain>
    </source>
</reference>
<evidence type="ECO:0000313" key="6">
    <source>
        <dbReference type="Proteomes" id="UP000005753"/>
    </source>
</evidence>
<proteinExistence type="predicted"/>